<gene>
    <name evidence="1" type="ORF">M9Y10_030717</name>
</gene>
<name>A0ABR2H2Q7_9EUKA</name>
<reference evidence="1 2" key="1">
    <citation type="submission" date="2024-04" db="EMBL/GenBank/DDBJ databases">
        <title>Tritrichomonas musculus Genome.</title>
        <authorList>
            <person name="Alves-Ferreira E."/>
            <person name="Grigg M."/>
            <person name="Lorenzi H."/>
            <person name="Galac M."/>
        </authorList>
    </citation>
    <scope>NUCLEOTIDE SEQUENCE [LARGE SCALE GENOMIC DNA]</scope>
    <source>
        <strain evidence="1 2">EAF2021</strain>
    </source>
</reference>
<dbReference type="Proteomes" id="UP001470230">
    <property type="component" value="Unassembled WGS sequence"/>
</dbReference>
<keyword evidence="2" id="KW-1185">Reference proteome</keyword>
<organism evidence="1 2">
    <name type="scientific">Tritrichomonas musculus</name>
    <dbReference type="NCBI Taxonomy" id="1915356"/>
    <lineage>
        <taxon>Eukaryota</taxon>
        <taxon>Metamonada</taxon>
        <taxon>Parabasalia</taxon>
        <taxon>Tritrichomonadida</taxon>
        <taxon>Tritrichomonadidae</taxon>
        <taxon>Tritrichomonas</taxon>
    </lineage>
</organism>
<sequence>MAIDRGNKIPLYNYAGMSEKGEGTTVDMEEALNYYKIAIEKYLKAEREFLQIRKKQSSIIKWKLIVAIQMQCLFMV</sequence>
<dbReference type="InterPro" id="IPR011990">
    <property type="entry name" value="TPR-like_helical_dom_sf"/>
</dbReference>
<dbReference type="Gene3D" id="1.25.40.10">
    <property type="entry name" value="Tetratricopeptide repeat domain"/>
    <property type="match status" value="1"/>
</dbReference>
<proteinExistence type="predicted"/>
<dbReference type="SUPFAM" id="SSF81901">
    <property type="entry name" value="HCP-like"/>
    <property type="match status" value="1"/>
</dbReference>
<accession>A0ABR2H2Q7</accession>
<evidence type="ECO:0000313" key="1">
    <source>
        <dbReference type="EMBL" id="KAK8840509.1"/>
    </source>
</evidence>
<evidence type="ECO:0000313" key="2">
    <source>
        <dbReference type="Proteomes" id="UP001470230"/>
    </source>
</evidence>
<comment type="caution">
    <text evidence="1">The sequence shown here is derived from an EMBL/GenBank/DDBJ whole genome shotgun (WGS) entry which is preliminary data.</text>
</comment>
<dbReference type="EMBL" id="JAPFFF010000045">
    <property type="protein sequence ID" value="KAK8840509.1"/>
    <property type="molecule type" value="Genomic_DNA"/>
</dbReference>
<protein>
    <submittedName>
        <fullName evidence="1">Uncharacterized protein</fullName>
    </submittedName>
</protein>